<accession>A0ABY7SL55</accession>
<evidence type="ECO:0000256" key="1">
    <source>
        <dbReference type="SAM" id="MobiDB-lite"/>
    </source>
</evidence>
<evidence type="ECO:0000256" key="2">
    <source>
        <dbReference type="SAM" id="Phobius"/>
    </source>
</evidence>
<dbReference type="InterPro" id="IPR029062">
    <property type="entry name" value="Class_I_gatase-like"/>
</dbReference>
<keyword evidence="2" id="KW-0472">Membrane</keyword>
<dbReference type="SUPFAM" id="SSF52317">
    <property type="entry name" value="Class I glutamine amidotransferase-like"/>
    <property type="match status" value="1"/>
</dbReference>
<protein>
    <recommendedName>
        <fullName evidence="5">Glutamine amidotransferase domain-containing protein</fullName>
    </recommendedName>
</protein>
<proteinExistence type="predicted"/>
<feature type="transmembrane region" description="Helical" evidence="2">
    <location>
        <begin position="12"/>
        <end position="31"/>
    </location>
</feature>
<feature type="region of interest" description="Disordered" evidence="1">
    <location>
        <begin position="417"/>
        <end position="445"/>
    </location>
</feature>
<gene>
    <name evidence="3" type="ORF">JHX87_02500</name>
</gene>
<dbReference type="PANTHER" id="PTHR37947:SF1">
    <property type="entry name" value="BLL2462 PROTEIN"/>
    <property type="match status" value="1"/>
</dbReference>
<feature type="compositionally biased region" description="Low complexity" evidence="1">
    <location>
        <begin position="426"/>
        <end position="445"/>
    </location>
</feature>
<dbReference type="PANTHER" id="PTHR37947">
    <property type="entry name" value="BLL2462 PROTEIN"/>
    <property type="match status" value="1"/>
</dbReference>
<keyword evidence="2" id="KW-0812">Transmembrane</keyword>
<keyword evidence="2" id="KW-1133">Transmembrane helix</keyword>
<name>A0ABY7SL55_9RHOB</name>
<organism evidence="3 4">
    <name type="scientific">Paracoccus fistulariae</name>
    <dbReference type="NCBI Taxonomy" id="658446"/>
    <lineage>
        <taxon>Bacteria</taxon>
        <taxon>Pseudomonadati</taxon>
        <taxon>Pseudomonadota</taxon>
        <taxon>Alphaproteobacteria</taxon>
        <taxon>Rhodobacterales</taxon>
        <taxon>Paracoccaceae</taxon>
        <taxon>Paracoccus</taxon>
    </lineage>
</organism>
<dbReference type="Gene3D" id="3.40.50.880">
    <property type="match status" value="1"/>
</dbReference>
<evidence type="ECO:0000313" key="4">
    <source>
        <dbReference type="Proteomes" id="UP001219349"/>
    </source>
</evidence>
<keyword evidence="4" id="KW-1185">Reference proteome</keyword>
<dbReference type="EMBL" id="CP067136">
    <property type="protein sequence ID" value="WCR07727.1"/>
    <property type="molecule type" value="Genomic_DNA"/>
</dbReference>
<sequence length="715" mass="76993">MTQIRFDPALPWAAIAVLAALALLVAVFALWRGLRGWAWRGLAGLAAALALAGPALELGSRVALRDIVILLDDRSASQSLPGRREQTDEAVENLTHQIEAMPGTELRRITLGDDRDGTLLATELGRAIAAEPDSRLAGIIAISDGQIHDAPMLPKTAPAPTHLLLTGRPQDWDRRLVVEEAPAFGLIDQQVKIRLRVVDEGAVPEDLRGRPVNLRLSLDGENERQVAVPIGVPLELPVTLDHAGQNIVQIGFDAPEGGELTERNNSAAISINGVRDRLRVLLISGAPHAGERTWRNLLKSDAAVDLIHFTILRPPDKGDGVPVNELALIAFPTQELFMQRIDDFDLIILDRYRVQGILPPSYYQNIVRYVQQGGAVLVAAGPEMSGVESLNLSPLGSILPARPTGRVIEEPFLPQLTEDGRRHPVTADLPGAPPADGTADGDTTDQWGRWLRMSEAVPAGDAQVAMSGPDDAPLLILDRVGEGRVAMLTSDQVWLWGRGFEGGGPQLELLRRIAHWSMKEPELEEESLRAELLGDLDIRITRRSMQERAGPLIVTLPDGSDSTVTLTEAAPGRFTADWTAPEPGLYRLREGQQRAVIAVGPAAPREFERTLTDETQILPLVEATGGAALRLSDGIPDLRSVTPGRAATGRGVAGDWIGITPRDAGTVTGLQRRPLLPGWAWLVLISGLILTGWLAEGRRGGNPAPKGQPQGTGPV</sequence>
<evidence type="ECO:0000313" key="3">
    <source>
        <dbReference type="EMBL" id="WCR07727.1"/>
    </source>
</evidence>
<dbReference type="RefSeq" id="WP_271886226.1">
    <property type="nucleotide sequence ID" value="NZ_CP067136.1"/>
</dbReference>
<dbReference type="Proteomes" id="UP001219349">
    <property type="component" value="Chromosome"/>
</dbReference>
<evidence type="ECO:0008006" key="5">
    <source>
        <dbReference type="Google" id="ProtNLM"/>
    </source>
</evidence>
<reference evidence="3 4" key="1">
    <citation type="submission" date="2021-01" db="EMBL/GenBank/DDBJ databases">
        <title>Biogeographic distribution of Paracoccus.</title>
        <authorList>
            <person name="Hollensteiner J."/>
            <person name="Leineberger J."/>
            <person name="Brinkhoff T."/>
            <person name="Daniel R."/>
        </authorList>
    </citation>
    <scope>NUCLEOTIDE SEQUENCE [LARGE SCALE GENOMIC DNA]</scope>
    <source>
        <strain evidence="3 4">KCTC 22803</strain>
    </source>
</reference>